<dbReference type="EMBL" id="HACG01016616">
    <property type="protein sequence ID" value="CEK63481.1"/>
    <property type="molecule type" value="Transcribed_RNA"/>
</dbReference>
<evidence type="ECO:0000259" key="3">
    <source>
        <dbReference type="PROSITE" id="PS50222"/>
    </source>
</evidence>
<dbReference type="PROSITE" id="PS50222">
    <property type="entry name" value="EF_HAND_2"/>
    <property type="match status" value="1"/>
</dbReference>
<dbReference type="PROSITE" id="PS00018">
    <property type="entry name" value="EF_HAND_1"/>
    <property type="match status" value="1"/>
</dbReference>
<dbReference type="AlphaFoldDB" id="A0A0B6Z6G9"/>
<dbReference type="SUPFAM" id="SSF47473">
    <property type="entry name" value="EF-hand"/>
    <property type="match status" value="1"/>
</dbReference>
<evidence type="ECO:0000256" key="2">
    <source>
        <dbReference type="SAM" id="SignalP"/>
    </source>
</evidence>
<organism evidence="4">
    <name type="scientific">Arion vulgaris</name>
    <dbReference type="NCBI Taxonomy" id="1028688"/>
    <lineage>
        <taxon>Eukaryota</taxon>
        <taxon>Metazoa</taxon>
        <taxon>Spiralia</taxon>
        <taxon>Lophotrochozoa</taxon>
        <taxon>Mollusca</taxon>
        <taxon>Gastropoda</taxon>
        <taxon>Heterobranchia</taxon>
        <taxon>Euthyneura</taxon>
        <taxon>Panpulmonata</taxon>
        <taxon>Eupulmonata</taxon>
        <taxon>Stylommatophora</taxon>
        <taxon>Helicina</taxon>
        <taxon>Arionoidea</taxon>
        <taxon>Arionidae</taxon>
        <taxon>Arion</taxon>
    </lineage>
</organism>
<sequence length="109" mass="12459">MMLYAILIVVFSALTMSLRHPLTTEIKRDLCKVMDYDKSGRVDENEVIDFLMAADFNENRIVTYEEFSNEIKKNSPGGVESELFTLFSPSKTEAIFILDLAPVLYIGVW</sequence>
<gene>
    <name evidence="4" type="primary">ORF48441</name>
</gene>
<keyword evidence="1" id="KW-0106">Calcium</keyword>
<dbReference type="GO" id="GO:0005509">
    <property type="term" value="F:calcium ion binding"/>
    <property type="evidence" value="ECO:0007669"/>
    <property type="project" value="InterPro"/>
</dbReference>
<evidence type="ECO:0000313" key="4">
    <source>
        <dbReference type="EMBL" id="CEK63481.1"/>
    </source>
</evidence>
<reference evidence="4" key="1">
    <citation type="submission" date="2014-12" db="EMBL/GenBank/DDBJ databases">
        <title>Insight into the proteome of Arion vulgaris.</title>
        <authorList>
            <person name="Aradska J."/>
            <person name="Bulat T."/>
            <person name="Smidak R."/>
            <person name="Sarate P."/>
            <person name="Gangsoo J."/>
            <person name="Sialana F."/>
            <person name="Bilban M."/>
            <person name="Lubec G."/>
        </authorList>
    </citation>
    <scope>NUCLEOTIDE SEQUENCE</scope>
    <source>
        <tissue evidence="4">Skin</tissue>
    </source>
</reference>
<feature type="signal peptide" evidence="2">
    <location>
        <begin position="1"/>
        <end position="17"/>
    </location>
</feature>
<proteinExistence type="predicted"/>
<dbReference type="InterPro" id="IPR018247">
    <property type="entry name" value="EF_Hand_1_Ca_BS"/>
</dbReference>
<feature type="chain" id="PRO_5002110966" description="EF-hand domain-containing protein" evidence="2">
    <location>
        <begin position="18"/>
        <end position="109"/>
    </location>
</feature>
<dbReference type="InterPro" id="IPR011992">
    <property type="entry name" value="EF-hand-dom_pair"/>
</dbReference>
<protein>
    <recommendedName>
        <fullName evidence="3">EF-hand domain-containing protein</fullName>
    </recommendedName>
</protein>
<accession>A0A0B6Z6G9</accession>
<feature type="domain" description="EF-hand" evidence="3">
    <location>
        <begin position="22"/>
        <end position="57"/>
    </location>
</feature>
<dbReference type="InterPro" id="IPR002048">
    <property type="entry name" value="EF_hand_dom"/>
</dbReference>
<evidence type="ECO:0000256" key="1">
    <source>
        <dbReference type="ARBA" id="ARBA00022837"/>
    </source>
</evidence>
<keyword evidence="2" id="KW-0732">Signal</keyword>
<name>A0A0B6Z6G9_9EUPU</name>